<accession>A0ABZ1I706</accession>
<dbReference type="InterPro" id="IPR056362">
    <property type="entry name" value="AtuA-like_ferredoxin_dom"/>
</dbReference>
<dbReference type="Proteomes" id="UP001330812">
    <property type="component" value="Chromosome"/>
</dbReference>
<evidence type="ECO:0000313" key="3">
    <source>
        <dbReference type="Proteomes" id="UP001330812"/>
    </source>
</evidence>
<dbReference type="PANTHER" id="PTHR47708:SF2">
    <property type="entry name" value="SI:CH73-132F6.5"/>
    <property type="match status" value="1"/>
</dbReference>
<keyword evidence="3" id="KW-1185">Reference proteome</keyword>
<dbReference type="RefSeq" id="WP_326568921.1">
    <property type="nucleotide sequence ID" value="NZ_CP142149.1"/>
</dbReference>
<gene>
    <name evidence="2" type="ORF">VSH64_45450</name>
</gene>
<dbReference type="PANTHER" id="PTHR47708">
    <property type="match status" value="1"/>
</dbReference>
<proteinExistence type="predicted"/>
<organism evidence="2 3">
    <name type="scientific">Amycolatopsis rhabdoformis</name>
    <dbReference type="NCBI Taxonomy" id="1448059"/>
    <lineage>
        <taxon>Bacteria</taxon>
        <taxon>Bacillati</taxon>
        <taxon>Actinomycetota</taxon>
        <taxon>Actinomycetes</taxon>
        <taxon>Pseudonocardiales</taxon>
        <taxon>Pseudonocardiaceae</taxon>
        <taxon>Amycolatopsis</taxon>
    </lineage>
</organism>
<dbReference type="EMBL" id="CP142149">
    <property type="protein sequence ID" value="WSE29964.1"/>
    <property type="molecule type" value="Genomic_DNA"/>
</dbReference>
<dbReference type="Pfam" id="PF23544">
    <property type="entry name" value="AtuA_ferredoxin"/>
    <property type="match status" value="1"/>
</dbReference>
<reference evidence="2 3" key="1">
    <citation type="journal article" date="2015" name="Int. J. Syst. Evol. Microbiol.">
        <title>Amycolatopsis rhabdoformis sp. nov., an actinomycete isolated from a tropical forest soil.</title>
        <authorList>
            <person name="Souza W.R."/>
            <person name="Silva R.E."/>
            <person name="Goodfellow M."/>
            <person name="Busarakam K."/>
            <person name="Figueiro F.S."/>
            <person name="Ferreira D."/>
            <person name="Rodrigues-Filho E."/>
            <person name="Moraes L.A.B."/>
            <person name="Zucchi T.D."/>
        </authorList>
    </citation>
    <scope>NUCLEOTIDE SEQUENCE [LARGE SCALE GENOMIC DNA]</scope>
    <source>
        <strain evidence="2 3">NCIMB 14900</strain>
    </source>
</reference>
<sequence length="111" mass="12288">MLLHRLAHARAGDKGTTSDITLIAYRPRHYDHLRRFVTGERVREHFADLALVAVERYELPRLFALKFVLRGALSGVTRAPDLDAHGKSLSSSLLDLVVPDPPDPGPVATPE</sequence>
<name>A0ABZ1I706_9PSEU</name>
<protein>
    <recommendedName>
        <fullName evidence="1">AtuA-like ferredoxin-fold domain-containing protein</fullName>
    </recommendedName>
</protein>
<evidence type="ECO:0000313" key="2">
    <source>
        <dbReference type="EMBL" id="WSE29964.1"/>
    </source>
</evidence>
<evidence type="ECO:0000259" key="1">
    <source>
        <dbReference type="Pfam" id="PF23544"/>
    </source>
</evidence>
<feature type="domain" description="AtuA-like ferredoxin-fold" evidence="1">
    <location>
        <begin position="1"/>
        <end position="98"/>
    </location>
</feature>